<comment type="caution">
    <text evidence="3">The sequence shown here is derived from an EMBL/GenBank/DDBJ whole genome shotgun (WGS) entry which is preliminary data.</text>
</comment>
<accession>A0ABP5EID9</accession>
<evidence type="ECO:0000313" key="4">
    <source>
        <dbReference type="Proteomes" id="UP001500326"/>
    </source>
</evidence>
<evidence type="ECO:0000313" key="3">
    <source>
        <dbReference type="EMBL" id="GAA1996791.1"/>
    </source>
</evidence>
<feature type="domain" description="Isochorismatase-like" evidence="2">
    <location>
        <begin position="9"/>
        <end position="191"/>
    </location>
</feature>
<sequence length="201" mass="21162">MTIDIAHAAVIAVHLQNDIVQPDGAFGPFFAASASERGIVEKGAAVLEAARAASLPVYYTRVGWDAGHETLVTNSPLMSIVAEHKCLVNGTWQTEILEAVRPGDRDIVLTNERVSGFAGSILEQLLRDQGIKTVVIFGVATNVSVESTVRSAADLGFNVVLVEDASSAATQEIHDATIQSLVLLATIATSQELIADLAVSV</sequence>
<dbReference type="Pfam" id="PF00857">
    <property type="entry name" value="Isochorismatase"/>
    <property type="match status" value="1"/>
</dbReference>
<dbReference type="InterPro" id="IPR036380">
    <property type="entry name" value="Isochorismatase-like_sf"/>
</dbReference>
<evidence type="ECO:0000256" key="1">
    <source>
        <dbReference type="ARBA" id="ARBA00022801"/>
    </source>
</evidence>
<dbReference type="Gene3D" id="3.40.50.850">
    <property type="entry name" value="Isochorismatase-like"/>
    <property type="match status" value="1"/>
</dbReference>
<keyword evidence="1" id="KW-0378">Hydrolase</keyword>
<dbReference type="CDD" id="cd00431">
    <property type="entry name" value="cysteine_hydrolases"/>
    <property type="match status" value="1"/>
</dbReference>
<dbReference type="SUPFAM" id="SSF52499">
    <property type="entry name" value="Isochorismatase-like hydrolases"/>
    <property type="match status" value="1"/>
</dbReference>
<dbReference type="EMBL" id="BAAAOH010000001">
    <property type="protein sequence ID" value="GAA1996791.1"/>
    <property type="molecule type" value="Genomic_DNA"/>
</dbReference>
<protein>
    <recommendedName>
        <fullName evidence="2">Isochorismatase-like domain-containing protein</fullName>
    </recommendedName>
</protein>
<organism evidence="3 4">
    <name type="scientific">Microbacterium pumilum</name>
    <dbReference type="NCBI Taxonomy" id="344165"/>
    <lineage>
        <taxon>Bacteria</taxon>
        <taxon>Bacillati</taxon>
        <taxon>Actinomycetota</taxon>
        <taxon>Actinomycetes</taxon>
        <taxon>Micrococcales</taxon>
        <taxon>Microbacteriaceae</taxon>
        <taxon>Microbacterium</taxon>
    </lineage>
</organism>
<evidence type="ECO:0000259" key="2">
    <source>
        <dbReference type="Pfam" id="PF00857"/>
    </source>
</evidence>
<dbReference type="RefSeq" id="WP_344065890.1">
    <property type="nucleotide sequence ID" value="NZ_BAAAOH010000001.1"/>
</dbReference>
<dbReference type="InterPro" id="IPR000868">
    <property type="entry name" value="Isochorismatase-like_dom"/>
</dbReference>
<dbReference type="InterPro" id="IPR050272">
    <property type="entry name" value="Isochorismatase-like_hydrls"/>
</dbReference>
<keyword evidence="4" id="KW-1185">Reference proteome</keyword>
<dbReference type="PANTHER" id="PTHR43540:SF6">
    <property type="entry name" value="ISOCHORISMATASE-LIKE DOMAIN-CONTAINING PROTEIN"/>
    <property type="match status" value="1"/>
</dbReference>
<dbReference type="PANTHER" id="PTHR43540">
    <property type="entry name" value="PEROXYUREIDOACRYLATE/UREIDOACRYLATE AMIDOHYDROLASE-RELATED"/>
    <property type="match status" value="1"/>
</dbReference>
<dbReference type="Proteomes" id="UP001500326">
    <property type="component" value="Unassembled WGS sequence"/>
</dbReference>
<gene>
    <name evidence="3" type="ORF">GCM10009777_37230</name>
</gene>
<reference evidence="4" key="1">
    <citation type="journal article" date="2019" name="Int. J. Syst. Evol. Microbiol.">
        <title>The Global Catalogue of Microorganisms (GCM) 10K type strain sequencing project: providing services to taxonomists for standard genome sequencing and annotation.</title>
        <authorList>
            <consortium name="The Broad Institute Genomics Platform"/>
            <consortium name="The Broad Institute Genome Sequencing Center for Infectious Disease"/>
            <person name="Wu L."/>
            <person name="Ma J."/>
        </authorList>
    </citation>
    <scope>NUCLEOTIDE SEQUENCE [LARGE SCALE GENOMIC DNA]</scope>
    <source>
        <strain evidence="4">JCM 14902</strain>
    </source>
</reference>
<name>A0ABP5EID9_9MICO</name>
<proteinExistence type="predicted"/>